<dbReference type="Pfam" id="PF00990">
    <property type="entry name" value="GGDEF"/>
    <property type="match status" value="1"/>
</dbReference>
<dbReference type="Proteomes" id="UP001148125">
    <property type="component" value="Unassembled WGS sequence"/>
</dbReference>
<feature type="transmembrane region" description="Helical" evidence="6">
    <location>
        <begin position="12"/>
        <end position="35"/>
    </location>
</feature>
<dbReference type="CDD" id="cd12912">
    <property type="entry name" value="PDC2_MCP_like"/>
    <property type="match status" value="1"/>
</dbReference>
<dbReference type="EMBL" id="JAOTPO010000013">
    <property type="protein sequence ID" value="MDE5415150.1"/>
    <property type="molecule type" value="Genomic_DNA"/>
</dbReference>
<dbReference type="Gene3D" id="6.10.340.10">
    <property type="match status" value="1"/>
</dbReference>
<keyword evidence="5 6" id="KW-0472">Membrane</keyword>
<comment type="subcellular location">
    <subcellularLocation>
        <location evidence="1">Cell membrane</location>
        <topology evidence="1">Multi-pass membrane protein</topology>
    </subcellularLocation>
</comment>
<evidence type="ECO:0000256" key="1">
    <source>
        <dbReference type="ARBA" id="ARBA00004651"/>
    </source>
</evidence>
<gene>
    <name evidence="8" type="ORF">N7Z68_17455</name>
</gene>
<dbReference type="NCBIfam" id="TIGR00254">
    <property type="entry name" value="GGDEF"/>
    <property type="match status" value="1"/>
</dbReference>
<proteinExistence type="predicted"/>
<evidence type="ECO:0000256" key="4">
    <source>
        <dbReference type="ARBA" id="ARBA00022989"/>
    </source>
</evidence>
<reference evidence="8" key="1">
    <citation type="submission" date="2024-05" db="EMBL/GenBank/DDBJ databases">
        <title>Alkalihalobacillus sp. strain MEB203 novel alkaliphilic bacterium from Lonar Lake, India.</title>
        <authorList>
            <person name="Joshi A."/>
            <person name="Thite S."/>
            <person name="Mengade P."/>
        </authorList>
    </citation>
    <scope>NUCLEOTIDE SEQUENCE</scope>
    <source>
        <strain evidence="8">MEB 203</strain>
    </source>
</reference>
<dbReference type="InterPro" id="IPR050469">
    <property type="entry name" value="Diguanylate_Cyclase"/>
</dbReference>
<dbReference type="PANTHER" id="PTHR45138:SF9">
    <property type="entry name" value="DIGUANYLATE CYCLASE DGCM-RELATED"/>
    <property type="match status" value="1"/>
</dbReference>
<comment type="caution">
    <text evidence="8">The sequence shown here is derived from an EMBL/GenBank/DDBJ whole genome shotgun (WGS) entry which is preliminary data.</text>
</comment>
<dbReference type="PANTHER" id="PTHR45138">
    <property type="entry name" value="REGULATORY COMPONENTS OF SENSORY TRANSDUCTION SYSTEM"/>
    <property type="match status" value="1"/>
</dbReference>
<feature type="transmembrane region" description="Helical" evidence="6">
    <location>
        <begin position="287"/>
        <end position="306"/>
    </location>
</feature>
<evidence type="ECO:0000256" key="6">
    <source>
        <dbReference type="SAM" id="Phobius"/>
    </source>
</evidence>
<sequence length="528" mass="59561">MKTLFKRKLKLTTLLIGLITTSVLLTTVILLFASYQSEKRSLIDTHLSLNYSKSEKISSSVDSLFKSMKISLQEISYFLSNNPQMTDEEIQDYLELLKKSSRYFNSLAWIDETGVIQNIAPITVGLKGEAVTGMTKDVVDAKVRMLTPPYIAPSGRMLVLLSEPLFDSEGNYKGIIGGSIYLQEENVLNEILGNDNIESNGSYYFVVGPQGKILFHPDMNRIGDEVRGNTVVSKLLQGESGKEYVVNTKGVPMYAAYNYIPEISWGVVQQTPVSSVNELQKNHIQNLILTILVPFILILLISLTFARKLAKPFIELADLVNQLGTEREVRVTIPKSHWNREADLLTQSVKIAIETVQQNNQKLVEEAMTDTLTELPNRRKFNEVMTRLVNDGQLFSLVILDIDHFKSINDTYGHLQGDEVLKDLTEMVQSLIRKQDHFFRFGGEEFILLLPDTTSKEAFIVAEKIRARLENTTTTVGTSITISLGISEFPFHTHSLDELFLFADKAMYQSKSSGRNRTTIWSPNDRIA</sequence>
<keyword evidence="4 6" id="KW-1133">Transmembrane helix</keyword>
<dbReference type="Gene3D" id="3.30.70.270">
    <property type="match status" value="1"/>
</dbReference>
<keyword evidence="3 6" id="KW-0812">Transmembrane</keyword>
<evidence type="ECO:0000313" key="8">
    <source>
        <dbReference type="EMBL" id="MDE5415150.1"/>
    </source>
</evidence>
<evidence type="ECO:0000256" key="5">
    <source>
        <dbReference type="ARBA" id="ARBA00023136"/>
    </source>
</evidence>
<evidence type="ECO:0000313" key="9">
    <source>
        <dbReference type="Proteomes" id="UP001148125"/>
    </source>
</evidence>
<dbReference type="InterPro" id="IPR033479">
    <property type="entry name" value="dCache_1"/>
</dbReference>
<dbReference type="PROSITE" id="PS50887">
    <property type="entry name" value="GGDEF"/>
    <property type="match status" value="1"/>
</dbReference>
<dbReference type="SUPFAM" id="SSF103190">
    <property type="entry name" value="Sensory domain-like"/>
    <property type="match status" value="1"/>
</dbReference>
<dbReference type="RefSeq" id="WP_275119754.1">
    <property type="nucleotide sequence ID" value="NZ_JAOTPO010000013.1"/>
</dbReference>
<evidence type="ECO:0000259" key="7">
    <source>
        <dbReference type="PROSITE" id="PS50887"/>
    </source>
</evidence>
<protein>
    <submittedName>
        <fullName evidence="8">Sensor domain-containing diguanylate cyclase</fullName>
    </submittedName>
</protein>
<evidence type="ECO:0000256" key="3">
    <source>
        <dbReference type="ARBA" id="ARBA00022692"/>
    </source>
</evidence>
<accession>A0ABT5VI71</accession>
<dbReference type="InterPro" id="IPR029787">
    <property type="entry name" value="Nucleotide_cyclase"/>
</dbReference>
<dbReference type="InterPro" id="IPR029151">
    <property type="entry name" value="Sensor-like_sf"/>
</dbReference>
<dbReference type="CDD" id="cd01949">
    <property type="entry name" value="GGDEF"/>
    <property type="match status" value="1"/>
</dbReference>
<dbReference type="CDD" id="cd18773">
    <property type="entry name" value="PDC1_HK_sensor"/>
    <property type="match status" value="1"/>
</dbReference>
<dbReference type="Pfam" id="PF02743">
    <property type="entry name" value="dCache_1"/>
    <property type="match status" value="1"/>
</dbReference>
<dbReference type="SUPFAM" id="SSF55073">
    <property type="entry name" value="Nucleotide cyclase"/>
    <property type="match status" value="1"/>
</dbReference>
<keyword evidence="9" id="KW-1185">Reference proteome</keyword>
<dbReference type="SMART" id="SM00267">
    <property type="entry name" value="GGDEF"/>
    <property type="match status" value="1"/>
</dbReference>
<organism evidence="8 9">
    <name type="scientific">Alkalihalobacterium chitinilyticum</name>
    <dbReference type="NCBI Taxonomy" id="2980103"/>
    <lineage>
        <taxon>Bacteria</taxon>
        <taxon>Bacillati</taxon>
        <taxon>Bacillota</taxon>
        <taxon>Bacilli</taxon>
        <taxon>Bacillales</taxon>
        <taxon>Bacillaceae</taxon>
        <taxon>Alkalihalobacterium</taxon>
    </lineage>
</organism>
<dbReference type="InterPro" id="IPR000160">
    <property type="entry name" value="GGDEF_dom"/>
</dbReference>
<feature type="domain" description="GGDEF" evidence="7">
    <location>
        <begin position="393"/>
        <end position="523"/>
    </location>
</feature>
<evidence type="ECO:0000256" key="2">
    <source>
        <dbReference type="ARBA" id="ARBA00022475"/>
    </source>
</evidence>
<name>A0ABT5VI71_9BACI</name>
<dbReference type="InterPro" id="IPR043128">
    <property type="entry name" value="Rev_trsase/Diguanyl_cyclase"/>
</dbReference>
<dbReference type="Gene3D" id="3.30.450.20">
    <property type="entry name" value="PAS domain"/>
    <property type="match status" value="2"/>
</dbReference>
<keyword evidence="2" id="KW-1003">Cell membrane</keyword>